<sequence length="781" mass="89366">MDDSTLIAFSLEGLESLLSIARDFYFLNNITANFQKYELVSFASGNTLVTFNLTSKISNYLPPMSFSHLFGFWAYVRFKKLSSSQLAYLHSSVIIPKVQFRSQVLYLSEPQIMRIASGYYSLQRKALSLICRFLAWISLVSTGSKYSNWVLITLRTLQCTLKWPSLLDYMVDFSLWTSKRRSTSHNWLFQTIKLIRSIGLQFDFPDNTFLELMPNESCPLVSISPLRFQYSWMDLRKMGLIVNTGRIPSWFKEISSIPNLSSLLISPSPNNISITPPLSSLIGKFVDKIDEVTHFRLRNKYYWIAGLDSSNSLIFGRAFYTLDDSSGTRVIYFSHWIPTSHDRMILTPCPGCFLHCLVENEGPLALKSVDSHIDSSQQHINLKLSPFILCFYFRFLLGFSEMYILEQFLVMEIPSLRQSDDSPAQVPLDPTHCLTPAFALSSGTHFHIVGAVHEGDLTTSYLNCAWIQTLDNYILKSGVFSCPMVSPFKDFAELTFIIYVLNSLPSESVVDFSSILQLNLSYQISQASTFLQFCLKLWFDKLPIMYRLSQRFPGLYADNSLCPNCGIFMETLEHFFTCSPSILDESESNPEPLQHKEITIELIQRYITKLATKVSYSPECKRTYEELLSALRNLNTIGLPSLLSDSADSSFSASWFLRGFIPRDLLTFLMQYSGLKYRSISSIISQTFLKLQREIYHGLWRPRCKIKVQQDLAKGITPSTLRSYKGPSVQPFRFSAPQVILSQADVALFPLQASEWASLGIHWLHSSLTRRYSWFHHLSGF</sequence>
<dbReference type="AlphaFoldDB" id="A0A2I1HEN8"/>
<evidence type="ECO:0000313" key="2">
    <source>
        <dbReference type="Proteomes" id="UP000234323"/>
    </source>
</evidence>
<name>A0A2I1HEN8_9GLOM</name>
<protein>
    <submittedName>
        <fullName evidence="1">Uncharacterized protein</fullName>
    </submittedName>
</protein>
<dbReference type="VEuPathDB" id="FungiDB:RhiirA1_463720"/>
<organism evidence="1 2">
    <name type="scientific">Rhizophagus irregularis</name>
    <dbReference type="NCBI Taxonomy" id="588596"/>
    <lineage>
        <taxon>Eukaryota</taxon>
        <taxon>Fungi</taxon>
        <taxon>Fungi incertae sedis</taxon>
        <taxon>Mucoromycota</taxon>
        <taxon>Glomeromycotina</taxon>
        <taxon>Glomeromycetes</taxon>
        <taxon>Glomerales</taxon>
        <taxon>Glomeraceae</taxon>
        <taxon>Rhizophagus</taxon>
    </lineage>
</organism>
<reference evidence="1 2" key="1">
    <citation type="submission" date="2015-10" db="EMBL/GenBank/DDBJ databases">
        <title>Genome analyses suggest a sexual origin of heterokaryosis in a supposedly ancient asexual fungus.</title>
        <authorList>
            <person name="Ropars J."/>
            <person name="Sedzielewska K."/>
            <person name="Noel J."/>
            <person name="Charron P."/>
            <person name="Farinelli L."/>
            <person name="Marton T."/>
            <person name="Kruger M."/>
            <person name="Pelin A."/>
            <person name="Brachmann A."/>
            <person name="Corradi N."/>
        </authorList>
    </citation>
    <scope>NUCLEOTIDE SEQUENCE [LARGE SCALE GENOMIC DNA]</scope>
    <source>
        <strain evidence="1 2">A4</strain>
    </source>
</reference>
<proteinExistence type="predicted"/>
<gene>
    <name evidence="1" type="ORF">RhiirA4_478301</name>
</gene>
<comment type="caution">
    <text evidence="1">The sequence shown here is derived from an EMBL/GenBank/DDBJ whole genome shotgun (WGS) entry which is preliminary data.</text>
</comment>
<dbReference type="VEuPathDB" id="FungiDB:FUN_024265"/>
<dbReference type="Proteomes" id="UP000234323">
    <property type="component" value="Unassembled WGS sequence"/>
</dbReference>
<dbReference type="EMBL" id="LLXI01002507">
    <property type="protein sequence ID" value="PKY57315.1"/>
    <property type="molecule type" value="Genomic_DNA"/>
</dbReference>
<dbReference type="VEuPathDB" id="FungiDB:FUN_024264"/>
<evidence type="ECO:0000313" key="1">
    <source>
        <dbReference type="EMBL" id="PKY57315.1"/>
    </source>
</evidence>
<accession>A0A2I1HEN8</accession>
<keyword evidence="2" id="KW-1185">Reference proteome</keyword>